<proteinExistence type="predicted"/>
<keyword evidence="3" id="KW-1185">Reference proteome</keyword>
<reference evidence="3" key="1">
    <citation type="journal article" date="2014" name="Science">
        <title>Ancient hybridizations among the ancestral genomes of bread wheat.</title>
        <authorList>
            <consortium name="International Wheat Genome Sequencing Consortium,"/>
            <person name="Marcussen T."/>
            <person name="Sandve S.R."/>
            <person name="Heier L."/>
            <person name="Spannagl M."/>
            <person name="Pfeifer M."/>
            <person name="Jakobsen K.S."/>
            <person name="Wulff B.B."/>
            <person name="Steuernagel B."/>
            <person name="Mayer K.F."/>
            <person name="Olsen O.A."/>
        </authorList>
    </citation>
    <scope>NUCLEOTIDE SEQUENCE [LARGE SCALE GENOMIC DNA]</scope>
    <source>
        <strain evidence="3">cv. AL8/78</strain>
    </source>
</reference>
<dbReference type="Proteomes" id="UP000015105">
    <property type="component" value="Chromosome 5D"/>
</dbReference>
<feature type="region of interest" description="Disordered" evidence="1">
    <location>
        <begin position="1"/>
        <end position="89"/>
    </location>
</feature>
<evidence type="ECO:0000313" key="3">
    <source>
        <dbReference type="Proteomes" id="UP000015105"/>
    </source>
</evidence>
<feature type="compositionally biased region" description="Polar residues" evidence="1">
    <location>
        <begin position="64"/>
        <end position="74"/>
    </location>
</feature>
<reference evidence="2" key="4">
    <citation type="submission" date="2019-03" db="UniProtKB">
        <authorList>
            <consortium name="EnsemblPlants"/>
        </authorList>
    </citation>
    <scope>IDENTIFICATION</scope>
</reference>
<dbReference type="EnsemblPlants" id="AET5Gv20250200.1">
    <property type="protein sequence ID" value="AET5Gv20250200.1"/>
    <property type="gene ID" value="AET5Gv20250200"/>
</dbReference>
<organism evidence="2 3">
    <name type="scientific">Aegilops tauschii subsp. strangulata</name>
    <name type="common">Goatgrass</name>
    <dbReference type="NCBI Taxonomy" id="200361"/>
    <lineage>
        <taxon>Eukaryota</taxon>
        <taxon>Viridiplantae</taxon>
        <taxon>Streptophyta</taxon>
        <taxon>Embryophyta</taxon>
        <taxon>Tracheophyta</taxon>
        <taxon>Spermatophyta</taxon>
        <taxon>Magnoliopsida</taxon>
        <taxon>Liliopsida</taxon>
        <taxon>Poales</taxon>
        <taxon>Poaceae</taxon>
        <taxon>BOP clade</taxon>
        <taxon>Pooideae</taxon>
        <taxon>Triticodae</taxon>
        <taxon>Triticeae</taxon>
        <taxon>Triticinae</taxon>
        <taxon>Aegilops</taxon>
    </lineage>
</organism>
<evidence type="ECO:0000256" key="1">
    <source>
        <dbReference type="SAM" id="MobiDB-lite"/>
    </source>
</evidence>
<sequence length="108" mass="10961">MVVKQDVAGAAAGAGGPAAAKLPREPNTGATGGNSGAAGAGGPAAGAGHGHDGREQQPAPEGQSRPSCRGSRTQARLDPERQRGRPVRRCPWYVCLRLQRGETRRAGA</sequence>
<protein>
    <submittedName>
        <fullName evidence="2">Uncharacterized protein</fullName>
    </submittedName>
</protein>
<feature type="compositionally biased region" description="Gly residues" evidence="1">
    <location>
        <begin position="30"/>
        <end position="48"/>
    </location>
</feature>
<reference evidence="2" key="5">
    <citation type="journal article" date="2021" name="G3 (Bethesda)">
        <title>Aegilops tauschii genome assembly Aet v5.0 features greater sequence contiguity and improved annotation.</title>
        <authorList>
            <person name="Wang L."/>
            <person name="Zhu T."/>
            <person name="Rodriguez J.C."/>
            <person name="Deal K.R."/>
            <person name="Dubcovsky J."/>
            <person name="McGuire P.E."/>
            <person name="Lux T."/>
            <person name="Spannagl M."/>
            <person name="Mayer K.F.X."/>
            <person name="Baldrich P."/>
            <person name="Meyers B.C."/>
            <person name="Huo N."/>
            <person name="Gu Y.Q."/>
            <person name="Zhou H."/>
            <person name="Devos K.M."/>
            <person name="Bennetzen J.L."/>
            <person name="Unver T."/>
            <person name="Budak H."/>
            <person name="Gulick P.J."/>
            <person name="Galiba G."/>
            <person name="Kalapos B."/>
            <person name="Nelson D.R."/>
            <person name="Li P."/>
            <person name="You F.M."/>
            <person name="Luo M.C."/>
            <person name="Dvorak J."/>
        </authorList>
    </citation>
    <scope>NUCLEOTIDE SEQUENCE [LARGE SCALE GENOMIC DNA]</scope>
    <source>
        <strain evidence="2">cv. AL8/78</strain>
    </source>
</reference>
<dbReference type="AlphaFoldDB" id="A0A453K040"/>
<reference evidence="2" key="3">
    <citation type="journal article" date="2017" name="Nature">
        <title>Genome sequence of the progenitor of the wheat D genome Aegilops tauschii.</title>
        <authorList>
            <person name="Luo M.C."/>
            <person name="Gu Y.Q."/>
            <person name="Puiu D."/>
            <person name="Wang H."/>
            <person name="Twardziok S.O."/>
            <person name="Deal K.R."/>
            <person name="Huo N."/>
            <person name="Zhu T."/>
            <person name="Wang L."/>
            <person name="Wang Y."/>
            <person name="McGuire P.E."/>
            <person name="Liu S."/>
            <person name="Long H."/>
            <person name="Ramasamy R.K."/>
            <person name="Rodriguez J.C."/>
            <person name="Van S.L."/>
            <person name="Yuan L."/>
            <person name="Wang Z."/>
            <person name="Xia Z."/>
            <person name="Xiao L."/>
            <person name="Anderson O.D."/>
            <person name="Ouyang S."/>
            <person name="Liang Y."/>
            <person name="Zimin A.V."/>
            <person name="Pertea G."/>
            <person name="Qi P."/>
            <person name="Bennetzen J.L."/>
            <person name="Dai X."/>
            <person name="Dawson M.W."/>
            <person name="Muller H.G."/>
            <person name="Kugler K."/>
            <person name="Rivarola-Duarte L."/>
            <person name="Spannagl M."/>
            <person name="Mayer K.F.X."/>
            <person name="Lu F.H."/>
            <person name="Bevan M.W."/>
            <person name="Leroy P."/>
            <person name="Li P."/>
            <person name="You F.M."/>
            <person name="Sun Q."/>
            <person name="Liu Z."/>
            <person name="Lyons E."/>
            <person name="Wicker T."/>
            <person name="Salzberg S.L."/>
            <person name="Devos K.M."/>
            <person name="Dvorak J."/>
        </authorList>
    </citation>
    <scope>NUCLEOTIDE SEQUENCE [LARGE SCALE GENOMIC DNA]</scope>
    <source>
        <strain evidence="2">cv. AL8/78</strain>
    </source>
</reference>
<accession>A0A453K040</accession>
<dbReference type="Gramene" id="AET5Gv20250200.1">
    <property type="protein sequence ID" value="AET5Gv20250200.1"/>
    <property type="gene ID" value="AET5Gv20250200"/>
</dbReference>
<evidence type="ECO:0000313" key="2">
    <source>
        <dbReference type="EnsemblPlants" id="AET5Gv20250200.1"/>
    </source>
</evidence>
<name>A0A453K040_AEGTS</name>
<reference evidence="3" key="2">
    <citation type="journal article" date="2017" name="Nat. Plants">
        <title>The Aegilops tauschii genome reveals multiple impacts of transposons.</title>
        <authorList>
            <person name="Zhao G."/>
            <person name="Zou C."/>
            <person name="Li K."/>
            <person name="Wang K."/>
            <person name="Li T."/>
            <person name="Gao L."/>
            <person name="Zhang X."/>
            <person name="Wang H."/>
            <person name="Yang Z."/>
            <person name="Liu X."/>
            <person name="Jiang W."/>
            <person name="Mao L."/>
            <person name="Kong X."/>
            <person name="Jiao Y."/>
            <person name="Jia J."/>
        </authorList>
    </citation>
    <scope>NUCLEOTIDE SEQUENCE [LARGE SCALE GENOMIC DNA]</scope>
    <source>
        <strain evidence="3">cv. AL8/78</strain>
    </source>
</reference>